<dbReference type="Gene3D" id="3.40.50.2300">
    <property type="match status" value="1"/>
</dbReference>
<protein>
    <recommendedName>
        <fullName evidence="2">histidine kinase</fullName>
        <ecNumber evidence="2">2.7.13.3</ecNumber>
    </recommendedName>
</protein>
<evidence type="ECO:0000259" key="5">
    <source>
        <dbReference type="PROSITE" id="PS50110"/>
    </source>
</evidence>
<dbReference type="PANTHER" id="PTHR43065:SF42">
    <property type="entry name" value="TWO-COMPONENT SENSOR PPRA"/>
    <property type="match status" value="1"/>
</dbReference>
<dbReference type="InterPro" id="IPR036890">
    <property type="entry name" value="HATPase_C_sf"/>
</dbReference>
<dbReference type="EC" id="2.7.13.3" evidence="2"/>
<dbReference type="PANTHER" id="PTHR43065">
    <property type="entry name" value="SENSOR HISTIDINE KINASE"/>
    <property type="match status" value="1"/>
</dbReference>
<organism evidence="6 7">
    <name type="scientific">Belnapia arida</name>
    <dbReference type="NCBI Taxonomy" id="2804533"/>
    <lineage>
        <taxon>Bacteria</taxon>
        <taxon>Pseudomonadati</taxon>
        <taxon>Pseudomonadota</taxon>
        <taxon>Alphaproteobacteria</taxon>
        <taxon>Acetobacterales</taxon>
        <taxon>Roseomonadaceae</taxon>
        <taxon>Belnapia</taxon>
    </lineage>
</organism>
<dbReference type="InterPro" id="IPR001789">
    <property type="entry name" value="Sig_transdc_resp-reg_receiver"/>
</dbReference>
<dbReference type="InterPro" id="IPR011006">
    <property type="entry name" value="CheY-like_superfamily"/>
</dbReference>
<evidence type="ECO:0000313" key="7">
    <source>
        <dbReference type="Proteomes" id="UP000660885"/>
    </source>
</evidence>
<dbReference type="SUPFAM" id="SSF52172">
    <property type="entry name" value="CheY-like"/>
    <property type="match status" value="1"/>
</dbReference>
<keyword evidence="3" id="KW-0597">Phosphoprotein</keyword>
<dbReference type="InterPro" id="IPR003594">
    <property type="entry name" value="HATPase_dom"/>
</dbReference>
<reference evidence="6 7" key="1">
    <citation type="submission" date="2021-01" db="EMBL/GenBank/DDBJ databases">
        <title>Belnapia mucosa sp. nov. and Belnapia arida sp. nov., isolated from the Tabernas Desert (Almeria, Spain).</title>
        <authorList>
            <person name="Molina-Menor E."/>
            <person name="Vidal-Verdu A."/>
            <person name="Calonge A."/>
            <person name="Satari L."/>
            <person name="Pereto J."/>
            <person name="Porcar M."/>
        </authorList>
    </citation>
    <scope>NUCLEOTIDE SEQUENCE [LARGE SCALE GENOMIC DNA]</scope>
    <source>
        <strain evidence="6 7">T18</strain>
    </source>
</reference>
<dbReference type="PROSITE" id="PS50110">
    <property type="entry name" value="RESPONSE_REGULATORY"/>
    <property type="match status" value="1"/>
</dbReference>
<sequence>MAISVADTGTSMLPAMLKRLFEPFFTTKPLGQSTGLGLSRVYGFVRQLGGLVRIKSAPGRDTTVRLLLPLHEHMEVAEEPRTTTLQAGPCGIVPLVDDKDAAWGSTADRLGELGHTALEARDGPEALRILATTRPAMLVTDIGLPNGMNERQVAEATRDRQPNLPVLFITGSAGTSLPPGVELIDKPFDLDLLVRRVGTILEAGPRTAADRGRNA</sequence>
<evidence type="ECO:0000259" key="4">
    <source>
        <dbReference type="PROSITE" id="PS50109"/>
    </source>
</evidence>
<accession>A0ABS1UB02</accession>
<proteinExistence type="predicted"/>
<dbReference type="EMBL" id="JAETWB010000039">
    <property type="protein sequence ID" value="MBL6081872.1"/>
    <property type="molecule type" value="Genomic_DNA"/>
</dbReference>
<keyword evidence="7" id="KW-1185">Reference proteome</keyword>
<feature type="domain" description="Histidine kinase" evidence="4">
    <location>
        <begin position="1"/>
        <end position="72"/>
    </location>
</feature>
<dbReference type="PROSITE" id="PS50109">
    <property type="entry name" value="HIS_KIN"/>
    <property type="match status" value="1"/>
</dbReference>
<feature type="modified residue" description="4-aspartylphosphate" evidence="3">
    <location>
        <position position="141"/>
    </location>
</feature>
<comment type="caution">
    <text evidence="6">The sequence shown here is derived from an EMBL/GenBank/DDBJ whole genome shotgun (WGS) entry which is preliminary data.</text>
</comment>
<dbReference type="Proteomes" id="UP000660885">
    <property type="component" value="Unassembled WGS sequence"/>
</dbReference>
<dbReference type="InterPro" id="IPR004358">
    <property type="entry name" value="Sig_transdc_His_kin-like_C"/>
</dbReference>
<evidence type="ECO:0000256" key="3">
    <source>
        <dbReference type="PROSITE-ProRule" id="PRU00169"/>
    </source>
</evidence>
<evidence type="ECO:0000313" key="6">
    <source>
        <dbReference type="EMBL" id="MBL6081872.1"/>
    </source>
</evidence>
<name>A0ABS1UB02_9PROT</name>
<dbReference type="Gene3D" id="3.30.565.10">
    <property type="entry name" value="Histidine kinase-like ATPase, C-terminal domain"/>
    <property type="match status" value="1"/>
</dbReference>
<dbReference type="Pfam" id="PF00072">
    <property type="entry name" value="Response_reg"/>
    <property type="match status" value="1"/>
</dbReference>
<comment type="catalytic activity">
    <reaction evidence="1">
        <text>ATP + protein L-histidine = ADP + protein N-phospho-L-histidine.</text>
        <dbReference type="EC" id="2.7.13.3"/>
    </reaction>
</comment>
<dbReference type="RefSeq" id="WP_202835084.1">
    <property type="nucleotide sequence ID" value="NZ_JAETWB010000039.1"/>
</dbReference>
<evidence type="ECO:0000256" key="1">
    <source>
        <dbReference type="ARBA" id="ARBA00000085"/>
    </source>
</evidence>
<dbReference type="InterPro" id="IPR005467">
    <property type="entry name" value="His_kinase_dom"/>
</dbReference>
<gene>
    <name evidence="6" type="ORF">JMJ56_28200</name>
</gene>
<evidence type="ECO:0000256" key="2">
    <source>
        <dbReference type="ARBA" id="ARBA00012438"/>
    </source>
</evidence>
<dbReference type="PRINTS" id="PR00344">
    <property type="entry name" value="BCTRLSENSOR"/>
</dbReference>
<dbReference type="Pfam" id="PF02518">
    <property type="entry name" value="HATPase_c"/>
    <property type="match status" value="1"/>
</dbReference>
<feature type="domain" description="Response regulatory" evidence="5">
    <location>
        <begin position="92"/>
        <end position="201"/>
    </location>
</feature>
<dbReference type="SUPFAM" id="SSF55874">
    <property type="entry name" value="ATPase domain of HSP90 chaperone/DNA topoisomerase II/histidine kinase"/>
    <property type="match status" value="1"/>
</dbReference>
<dbReference type="SMART" id="SM00448">
    <property type="entry name" value="REC"/>
    <property type="match status" value="1"/>
</dbReference>